<feature type="transmembrane region" description="Helical" evidence="6">
    <location>
        <begin position="447"/>
        <end position="469"/>
    </location>
</feature>
<reference evidence="9 10" key="1">
    <citation type="submission" date="2018-06" db="EMBL/GenBank/DDBJ databases">
        <title>Genomic Encyclopedia of Archaeal and Bacterial Type Strains, Phase II (KMG-II): from individual species to whole genera.</title>
        <authorList>
            <person name="Goeker M."/>
        </authorList>
    </citation>
    <scope>NUCLEOTIDE SEQUENCE [LARGE SCALE GENOMIC DNA]</scope>
    <source>
        <strain evidence="9 10">DSM 22009</strain>
    </source>
</reference>
<feature type="transmembrane region" description="Helical" evidence="6">
    <location>
        <begin position="326"/>
        <end position="351"/>
    </location>
</feature>
<evidence type="ECO:0000256" key="5">
    <source>
        <dbReference type="ARBA" id="ARBA00023136"/>
    </source>
</evidence>
<evidence type="ECO:0000256" key="2">
    <source>
        <dbReference type="ARBA" id="ARBA00022475"/>
    </source>
</evidence>
<gene>
    <name evidence="9" type="ORF">LX81_02165</name>
</gene>
<dbReference type="InterPro" id="IPR025857">
    <property type="entry name" value="MacB_PCD"/>
</dbReference>
<evidence type="ECO:0000256" key="6">
    <source>
        <dbReference type="SAM" id="Phobius"/>
    </source>
</evidence>
<dbReference type="PANTHER" id="PTHR30287:SF2">
    <property type="entry name" value="BLL1001 PROTEIN"/>
    <property type="match status" value="1"/>
</dbReference>
<feature type="domain" description="ABC3 transporter permease C-terminal" evidence="7">
    <location>
        <begin position="674"/>
        <end position="792"/>
    </location>
</feature>
<dbReference type="Pfam" id="PF12704">
    <property type="entry name" value="MacB_PCD"/>
    <property type="match status" value="1"/>
</dbReference>
<accession>A0A2W7N9I1</accession>
<dbReference type="OrthoDB" id="343744at2"/>
<evidence type="ECO:0000259" key="8">
    <source>
        <dbReference type="Pfam" id="PF12704"/>
    </source>
</evidence>
<feature type="transmembrane region" description="Helical" evidence="6">
    <location>
        <begin position="228"/>
        <end position="251"/>
    </location>
</feature>
<keyword evidence="5 6" id="KW-0472">Membrane</keyword>
<evidence type="ECO:0000313" key="10">
    <source>
        <dbReference type="Proteomes" id="UP000248916"/>
    </source>
</evidence>
<keyword evidence="4 6" id="KW-1133">Transmembrane helix</keyword>
<feature type="transmembrane region" description="Helical" evidence="6">
    <location>
        <begin position="764"/>
        <end position="782"/>
    </location>
</feature>
<name>A0A2W7N9I1_9RHOB</name>
<feature type="transmembrane region" description="Helical" evidence="6">
    <location>
        <begin position="667"/>
        <end position="689"/>
    </location>
</feature>
<evidence type="ECO:0000256" key="3">
    <source>
        <dbReference type="ARBA" id="ARBA00022692"/>
    </source>
</evidence>
<keyword evidence="2" id="KW-1003">Cell membrane</keyword>
<feature type="transmembrane region" description="Helical" evidence="6">
    <location>
        <begin position="271"/>
        <end position="298"/>
    </location>
</feature>
<evidence type="ECO:0000313" key="9">
    <source>
        <dbReference type="EMBL" id="PZX16313.1"/>
    </source>
</evidence>
<dbReference type="Proteomes" id="UP000248916">
    <property type="component" value="Unassembled WGS sequence"/>
</dbReference>
<dbReference type="PANTHER" id="PTHR30287">
    <property type="entry name" value="MEMBRANE COMPONENT OF PREDICTED ABC SUPERFAMILY METABOLITE UPTAKE TRANSPORTER"/>
    <property type="match status" value="1"/>
</dbReference>
<dbReference type="AlphaFoldDB" id="A0A2W7N9I1"/>
<dbReference type="Pfam" id="PF02687">
    <property type="entry name" value="FtsX"/>
    <property type="match status" value="2"/>
</dbReference>
<comment type="caution">
    <text evidence="9">The sequence shown here is derived from an EMBL/GenBank/DDBJ whole genome shotgun (WGS) entry which is preliminary data.</text>
</comment>
<feature type="transmembrane region" description="Helical" evidence="6">
    <location>
        <begin position="372"/>
        <end position="394"/>
    </location>
</feature>
<evidence type="ECO:0000256" key="4">
    <source>
        <dbReference type="ARBA" id="ARBA00022989"/>
    </source>
</evidence>
<protein>
    <submittedName>
        <fullName evidence="9">Putative ABC transport system permease protein</fullName>
    </submittedName>
</protein>
<evidence type="ECO:0000259" key="7">
    <source>
        <dbReference type="Pfam" id="PF02687"/>
    </source>
</evidence>
<keyword evidence="10" id="KW-1185">Reference proteome</keyword>
<dbReference type="InterPro" id="IPR003838">
    <property type="entry name" value="ABC3_permease_C"/>
</dbReference>
<feature type="domain" description="ABC3 transporter permease C-terminal" evidence="7">
    <location>
        <begin position="230"/>
        <end position="352"/>
    </location>
</feature>
<organism evidence="9 10">
    <name type="scientific">Palleronia aestuarii</name>
    <dbReference type="NCBI Taxonomy" id="568105"/>
    <lineage>
        <taxon>Bacteria</taxon>
        <taxon>Pseudomonadati</taxon>
        <taxon>Pseudomonadota</taxon>
        <taxon>Alphaproteobacteria</taxon>
        <taxon>Rhodobacterales</taxon>
        <taxon>Roseobacteraceae</taxon>
        <taxon>Palleronia</taxon>
    </lineage>
</organism>
<dbReference type="EMBL" id="QKZL01000007">
    <property type="protein sequence ID" value="PZX16313.1"/>
    <property type="molecule type" value="Genomic_DNA"/>
</dbReference>
<proteinExistence type="predicted"/>
<feature type="transmembrane region" description="Helical" evidence="6">
    <location>
        <begin position="400"/>
        <end position="426"/>
    </location>
</feature>
<feature type="transmembrane region" description="Helical" evidence="6">
    <location>
        <begin position="718"/>
        <end position="744"/>
    </location>
</feature>
<dbReference type="RefSeq" id="WP_111537304.1">
    <property type="nucleotide sequence ID" value="NZ_QKZL01000007.1"/>
</dbReference>
<dbReference type="GO" id="GO:0005886">
    <property type="term" value="C:plasma membrane"/>
    <property type="evidence" value="ECO:0007669"/>
    <property type="project" value="UniProtKB-SubCell"/>
</dbReference>
<dbReference type="InterPro" id="IPR038766">
    <property type="entry name" value="Membrane_comp_ABC_pdt"/>
</dbReference>
<feature type="domain" description="MacB-like periplasmic core" evidence="8">
    <location>
        <begin position="450"/>
        <end position="630"/>
    </location>
</feature>
<sequence>MIAAGLQALLSHWWRHPFQLVTLMLGLATATALWSGVQAINAEARASYDRAAQTLAGPARDTLARRDGEPIAQETYIALRRAGWAVSPLLEGRLDLDGTSLRIIGVDPFTLPAEDLPEELGQSGVDLSFLTPPGQLVVDQDTADRLEGTDLPPRITGRNVPPNAAYVDIGTAQRLLGRNGELSRLVVTGPSDLTAPPLEEVAPDLVREAPETGGGEIARLTDSFHLNLTAFGLLSFAVGLFIVRGAIGLAFEQRRPVFRTLRALGIGRGVLLGLLSAELLVLALIAGTLGVALGWLIATMLLPDVAATLRGLYGADVEGTLSLRPVWWLAGIAIAVLGTAIAAAGSLVQVARLPLLAPAQPRAWARASAATMRWQAVGAVLLAVTGLLVGWVGSGLVSSFLLLGSLLVAAALMLPIFLHAVLAGLARVTRGPLAEWFWADTRQQLPGLSLALMALLLALAANIGVGTMVQSFRLTFTGWLDQRLAAELYVTTETDAEGRRLQEFLAPRVDAVLPIRSADGEIAGRPVEFYGFAHDVIYTDHWPLIDQSPDVWTRVSSGQAVLVNEQLARRADLWPGDEIALPDGENVPVAGVYSDYGNPNAQAMIGLDRFDALFPGIPRRQFALRLDEGRVEKLTRALVTEFGLPPGNISDQASVKQFSLAIFERTFAVTSALNVLTLGVAGFAILTSLMTLATMRQPQLAPVWALGLTRARLARLELLRAALLAALTFVAALPVGLMLAWILLQVVNVEAFGWKLPLHFFPRDWLVLAGLSLLAALLAGLAPARRLVRMPPSDLLKVFANER</sequence>
<evidence type="ECO:0000256" key="1">
    <source>
        <dbReference type="ARBA" id="ARBA00004651"/>
    </source>
</evidence>
<comment type="subcellular location">
    <subcellularLocation>
        <location evidence="1">Cell membrane</location>
        <topology evidence="1">Multi-pass membrane protein</topology>
    </subcellularLocation>
</comment>
<keyword evidence="3 6" id="KW-0812">Transmembrane</keyword>